<dbReference type="AlphaFoldDB" id="A0A1B9F2M1"/>
<evidence type="ECO:0000256" key="1">
    <source>
        <dbReference type="ARBA" id="ARBA00008791"/>
    </source>
</evidence>
<comment type="similarity">
    <text evidence="1">Belongs to the universal stress protein A family.</text>
</comment>
<dbReference type="PANTHER" id="PTHR46268">
    <property type="entry name" value="STRESS RESPONSE PROTEIN NHAX"/>
    <property type="match status" value="1"/>
</dbReference>
<organism evidence="3 4">
    <name type="scientific">Dissulfuribacter thermophilus</name>
    <dbReference type="NCBI Taxonomy" id="1156395"/>
    <lineage>
        <taxon>Bacteria</taxon>
        <taxon>Pseudomonadati</taxon>
        <taxon>Thermodesulfobacteriota</taxon>
        <taxon>Dissulfuribacteria</taxon>
        <taxon>Dissulfuribacterales</taxon>
        <taxon>Dissulfuribacteraceae</taxon>
        <taxon>Dissulfuribacter</taxon>
    </lineage>
</organism>
<accession>A0A1B9F2M1</accession>
<dbReference type="SUPFAM" id="SSF52402">
    <property type="entry name" value="Adenine nucleotide alpha hydrolases-like"/>
    <property type="match status" value="1"/>
</dbReference>
<comment type="caution">
    <text evidence="3">The sequence shown here is derived from an EMBL/GenBank/DDBJ whole genome shotgun (WGS) entry which is preliminary data.</text>
</comment>
<evidence type="ECO:0000259" key="2">
    <source>
        <dbReference type="Pfam" id="PF00582"/>
    </source>
</evidence>
<dbReference type="InterPro" id="IPR006015">
    <property type="entry name" value="Universal_stress_UspA"/>
</dbReference>
<dbReference type="PRINTS" id="PR01438">
    <property type="entry name" value="UNVRSLSTRESS"/>
</dbReference>
<dbReference type="InterPro" id="IPR006016">
    <property type="entry name" value="UspA"/>
</dbReference>
<name>A0A1B9F2M1_9BACT</name>
<proteinExistence type="inferred from homology"/>
<feature type="domain" description="UspA" evidence="2">
    <location>
        <begin position="1"/>
        <end position="152"/>
    </location>
</feature>
<keyword evidence="4" id="KW-1185">Reference proteome</keyword>
<dbReference type="RefSeq" id="WP_067620806.1">
    <property type="nucleotide sequence ID" value="NZ_MAGO01000018.1"/>
</dbReference>
<dbReference type="Proteomes" id="UP000093080">
    <property type="component" value="Unassembled WGS sequence"/>
</dbReference>
<dbReference type="Gene3D" id="3.40.50.620">
    <property type="entry name" value="HUPs"/>
    <property type="match status" value="1"/>
</dbReference>
<dbReference type="STRING" id="1156395.DBT_2426"/>
<gene>
    <name evidence="3" type="ORF">DBT_2426</name>
</gene>
<evidence type="ECO:0000313" key="3">
    <source>
        <dbReference type="EMBL" id="OCC14170.1"/>
    </source>
</evidence>
<sequence length="153" mass="17098">MFKKILLATNGSESSKKAEDYALYLVKREGAELTVVHVLDDKLCHYGYVDQLVPGTTKEQFVSYIISECESTAQKVILEFTKKAEEQGLSFSLRLRKGEPYKEIVAVATEENMDLIIIGGRPPHKRRSRFKIPGTGTAEKVAKLSPCSVMMVV</sequence>
<dbReference type="InterPro" id="IPR014729">
    <property type="entry name" value="Rossmann-like_a/b/a_fold"/>
</dbReference>
<protein>
    <submittedName>
        <fullName evidence="3">Universal stress protein UspA</fullName>
    </submittedName>
</protein>
<reference evidence="3 4" key="1">
    <citation type="submission" date="2016-06" db="EMBL/GenBank/DDBJ databases">
        <title>Respiratory ammonification of nitrate coupled to the oxidation of elemental sulfur in deep-sea autotrophic thermophilic bacteria.</title>
        <authorList>
            <person name="Slobodkina G.B."/>
            <person name="Mardanov A.V."/>
            <person name="Ravin N.V."/>
            <person name="Frolova A.A."/>
            <person name="Viryasiv M.B."/>
            <person name="Chernyh N.A."/>
            <person name="Bonch-Osmolovskaya E.A."/>
            <person name="Slobodkin A.I."/>
        </authorList>
    </citation>
    <scope>NUCLEOTIDE SEQUENCE [LARGE SCALE GENOMIC DNA]</scope>
    <source>
        <strain evidence="3 4">S69</strain>
    </source>
</reference>
<dbReference type="CDD" id="cd00293">
    <property type="entry name" value="USP-like"/>
    <property type="match status" value="1"/>
</dbReference>
<dbReference type="Pfam" id="PF00582">
    <property type="entry name" value="Usp"/>
    <property type="match status" value="1"/>
</dbReference>
<evidence type="ECO:0000313" key="4">
    <source>
        <dbReference type="Proteomes" id="UP000093080"/>
    </source>
</evidence>
<dbReference type="PANTHER" id="PTHR46268:SF6">
    <property type="entry name" value="UNIVERSAL STRESS PROTEIN UP12"/>
    <property type="match status" value="1"/>
</dbReference>
<dbReference type="EMBL" id="MAGO01000018">
    <property type="protein sequence ID" value="OCC14170.1"/>
    <property type="molecule type" value="Genomic_DNA"/>
</dbReference>